<dbReference type="GO" id="GO:0003677">
    <property type="term" value="F:DNA binding"/>
    <property type="evidence" value="ECO:0007669"/>
    <property type="project" value="UniProtKB-KW"/>
</dbReference>
<dbReference type="InterPro" id="IPR018490">
    <property type="entry name" value="cNMP-bd_dom_sf"/>
</dbReference>
<dbReference type="PANTHER" id="PTHR24567">
    <property type="entry name" value="CRP FAMILY TRANSCRIPTIONAL REGULATORY PROTEIN"/>
    <property type="match status" value="1"/>
</dbReference>
<gene>
    <name evidence="6" type="ORF">KTH89_16085</name>
</gene>
<proteinExistence type="predicted"/>
<dbReference type="SMART" id="SM00419">
    <property type="entry name" value="HTH_CRP"/>
    <property type="match status" value="1"/>
</dbReference>
<dbReference type="InterPro" id="IPR000595">
    <property type="entry name" value="cNMP-bd_dom"/>
</dbReference>
<evidence type="ECO:0000313" key="6">
    <source>
        <dbReference type="EMBL" id="MBU9738063.1"/>
    </source>
</evidence>
<dbReference type="SUPFAM" id="SSF46785">
    <property type="entry name" value="Winged helix' DNA-binding domain"/>
    <property type="match status" value="1"/>
</dbReference>
<accession>A0A949NHD1</accession>
<dbReference type="SMART" id="SM00100">
    <property type="entry name" value="cNMP"/>
    <property type="match status" value="1"/>
</dbReference>
<keyword evidence="7" id="KW-1185">Reference proteome</keyword>
<evidence type="ECO:0000256" key="2">
    <source>
        <dbReference type="ARBA" id="ARBA00023125"/>
    </source>
</evidence>
<dbReference type="InterPro" id="IPR014710">
    <property type="entry name" value="RmlC-like_jellyroll"/>
</dbReference>
<dbReference type="RefSeq" id="WP_238722370.1">
    <property type="nucleotide sequence ID" value="NZ_JAHQCW010000028.1"/>
</dbReference>
<evidence type="ECO:0000256" key="1">
    <source>
        <dbReference type="ARBA" id="ARBA00023015"/>
    </source>
</evidence>
<evidence type="ECO:0000259" key="5">
    <source>
        <dbReference type="PROSITE" id="PS51063"/>
    </source>
</evidence>
<dbReference type="GO" id="GO:0003700">
    <property type="term" value="F:DNA-binding transcription factor activity"/>
    <property type="evidence" value="ECO:0007669"/>
    <property type="project" value="TreeGrafter"/>
</dbReference>
<sequence length="226" mass="26033">MESLDIRNRKLMEKYPVIREWIRNLPVEQLNLCRPVEYERGDIIFRRGWEIRYVYLVLRGSVIISSSNINGNEMCVVFVQEGSTVGEMEAMLNIHNLIYSAKAFTACALLEVPLHVFRNWIRSDRIISEKLAMVLAEKLYRASASTVQYQYMSADRRLKMLLAQHGQGRISDTREELAEACGVSVRTINRAVTALKEEGLIMVERGKIVIQQEQLEQLTANILEEV</sequence>
<evidence type="ECO:0000313" key="7">
    <source>
        <dbReference type="Proteomes" id="UP000712157"/>
    </source>
</evidence>
<evidence type="ECO:0000259" key="4">
    <source>
        <dbReference type="PROSITE" id="PS50042"/>
    </source>
</evidence>
<dbReference type="Pfam" id="PF13545">
    <property type="entry name" value="HTH_Crp_2"/>
    <property type="match status" value="1"/>
</dbReference>
<feature type="domain" description="HTH crp-type" evidence="5">
    <location>
        <begin position="152"/>
        <end position="214"/>
    </location>
</feature>
<dbReference type="SUPFAM" id="SSF51206">
    <property type="entry name" value="cAMP-binding domain-like"/>
    <property type="match status" value="1"/>
</dbReference>
<dbReference type="GO" id="GO:0005829">
    <property type="term" value="C:cytosol"/>
    <property type="evidence" value="ECO:0007669"/>
    <property type="project" value="TreeGrafter"/>
</dbReference>
<keyword evidence="1" id="KW-0805">Transcription regulation</keyword>
<feature type="domain" description="Cyclic nucleotide-binding" evidence="4">
    <location>
        <begin position="35"/>
        <end position="138"/>
    </location>
</feature>
<keyword evidence="2" id="KW-0238">DNA-binding</keyword>
<dbReference type="InterPro" id="IPR012318">
    <property type="entry name" value="HTH_CRP"/>
</dbReference>
<name>A0A949NHD1_9FIRM</name>
<dbReference type="AlphaFoldDB" id="A0A949NHD1"/>
<protein>
    <submittedName>
        <fullName evidence="6">Crp/Fnr family transcriptional regulator</fullName>
    </submittedName>
</protein>
<dbReference type="Gene3D" id="2.60.120.10">
    <property type="entry name" value="Jelly Rolls"/>
    <property type="match status" value="1"/>
</dbReference>
<evidence type="ECO:0000256" key="3">
    <source>
        <dbReference type="ARBA" id="ARBA00023163"/>
    </source>
</evidence>
<keyword evidence="3" id="KW-0804">Transcription</keyword>
<dbReference type="Proteomes" id="UP000712157">
    <property type="component" value="Unassembled WGS sequence"/>
</dbReference>
<organism evidence="6 7">
    <name type="scientific">Diplocloster agilis</name>
    <dbReference type="NCBI Taxonomy" id="2850323"/>
    <lineage>
        <taxon>Bacteria</taxon>
        <taxon>Bacillati</taxon>
        <taxon>Bacillota</taxon>
        <taxon>Clostridia</taxon>
        <taxon>Lachnospirales</taxon>
        <taxon>Lachnospiraceae</taxon>
        <taxon>Diplocloster</taxon>
    </lineage>
</organism>
<dbReference type="PROSITE" id="PS51063">
    <property type="entry name" value="HTH_CRP_2"/>
    <property type="match status" value="1"/>
</dbReference>
<dbReference type="PANTHER" id="PTHR24567:SF26">
    <property type="entry name" value="REGULATORY PROTEIN YEIL"/>
    <property type="match status" value="1"/>
</dbReference>
<reference evidence="6" key="1">
    <citation type="submission" date="2021-06" db="EMBL/GenBank/DDBJ databases">
        <title>Description of novel taxa of the family Lachnospiraceae.</title>
        <authorList>
            <person name="Chaplin A.V."/>
            <person name="Sokolova S.R."/>
            <person name="Pikina A.P."/>
            <person name="Korzhanova M."/>
            <person name="Belova V."/>
            <person name="Korostin D."/>
            <person name="Efimov B.A."/>
        </authorList>
    </citation>
    <scope>NUCLEOTIDE SEQUENCE</scope>
    <source>
        <strain evidence="6">ASD5720</strain>
    </source>
</reference>
<dbReference type="InterPro" id="IPR050397">
    <property type="entry name" value="Env_Response_Regulators"/>
</dbReference>
<comment type="caution">
    <text evidence="6">The sequence shown here is derived from an EMBL/GenBank/DDBJ whole genome shotgun (WGS) entry which is preliminary data.</text>
</comment>
<dbReference type="InterPro" id="IPR036390">
    <property type="entry name" value="WH_DNA-bd_sf"/>
</dbReference>
<dbReference type="PROSITE" id="PS50042">
    <property type="entry name" value="CNMP_BINDING_3"/>
    <property type="match status" value="1"/>
</dbReference>
<dbReference type="CDD" id="cd00038">
    <property type="entry name" value="CAP_ED"/>
    <property type="match status" value="1"/>
</dbReference>
<dbReference type="EMBL" id="JAHQCW010000028">
    <property type="protein sequence ID" value="MBU9738063.1"/>
    <property type="molecule type" value="Genomic_DNA"/>
</dbReference>
<dbReference type="Pfam" id="PF00027">
    <property type="entry name" value="cNMP_binding"/>
    <property type="match status" value="1"/>
</dbReference>